<keyword evidence="6" id="KW-0963">Cytoplasm</keyword>
<dbReference type="InterPro" id="IPR001375">
    <property type="entry name" value="Peptidase_S9_cat"/>
</dbReference>
<name>A0A2A2J9G0_9BILA</name>
<reference evidence="10 11" key="1">
    <citation type="journal article" date="2017" name="Curr. Biol.">
        <title>Genome architecture and evolution of a unichromosomal asexual nematode.</title>
        <authorList>
            <person name="Fradin H."/>
            <person name="Zegar C."/>
            <person name="Gutwein M."/>
            <person name="Lucas J."/>
            <person name="Kovtun M."/>
            <person name="Corcoran D."/>
            <person name="Baugh L.R."/>
            <person name="Kiontke K."/>
            <person name="Gunsalus K."/>
            <person name="Fitch D.H."/>
            <person name="Piano F."/>
        </authorList>
    </citation>
    <scope>NUCLEOTIDE SEQUENCE [LARGE SCALE GENOMIC DNA]</scope>
    <source>
        <strain evidence="10">PF1309</strain>
    </source>
</reference>
<evidence type="ECO:0000256" key="2">
    <source>
        <dbReference type="ARBA" id="ARBA00004496"/>
    </source>
</evidence>
<dbReference type="PANTHER" id="PTHR42776">
    <property type="entry name" value="SERINE PEPTIDASE S9 FAMILY MEMBER"/>
    <property type="match status" value="1"/>
</dbReference>
<comment type="similarity">
    <text evidence="3">Belongs to the peptidase S9C family.</text>
</comment>
<sequence length="369" mass="41116">MPNRPWTKDGKRIIFGIAWGSKQEVISVNIEDGNVMKLTNTVEVIGSWTVFDVDDQTGSVLATYSAPNKFPEIVIGSVVSEESKGNVLYWHSVNGYLKKNNTDHLIDYSFKVLSFERENGSKYEGVLLIPNGNGKFPLIVNPHGGPHSLTVVGWPRRNIALFLNAGFAVLQVNYHGSLGFGDDFVRSLAGKCGDLDAKDVHHATMTVLSMESQLDPSKVLLFGDSHGGFIVSHLAGQYPDFYKSCIAINPVLNMLAMHDITDIPDWTIYEGTGNEDFSWKNPLNSAQMQKMFESSPIAHAHKIRAPYQLMVGEKDLRVVAHYRAFMRTLKANGVKAEILSYPNSNHPLDEVEVEVDYAINAIRWFQESI</sequence>
<accession>A0A2A2J9G0</accession>
<dbReference type="Pfam" id="PF19283">
    <property type="entry name" value="APEH_N"/>
    <property type="match status" value="1"/>
</dbReference>
<evidence type="ECO:0000256" key="6">
    <source>
        <dbReference type="ARBA" id="ARBA00022490"/>
    </source>
</evidence>
<keyword evidence="11" id="KW-1185">Reference proteome</keyword>
<proteinExistence type="inferred from homology"/>
<gene>
    <name evidence="10" type="ORF">WR25_12361</name>
</gene>
<comment type="catalytic activity">
    <reaction evidence="1">
        <text>Cleavage of an N-acetyl or N-formyl amino acid from the N-terminus of a polypeptide.</text>
        <dbReference type="EC" id="3.4.19.1"/>
    </reaction>
</comment>
<evidence type="ECO:0000259" key="8">
    <source>
        <dbReference type="Pfam" id="PF00326"/>
    </source>
</evidence>
<evidence type="ECO:0000256" key="7">
    <source>
        <dbReference type="ARBA" id="ARBA00022801"/>
    </source>
</evidence>
<comment type="caution">
    <text evidence="10">The sequence shown here is derived from an EMBL/GenBank/DDBJ whole genome shotgun (WGS) entry which is preliminary data.</text>
</comment>
<dbReference type="STRING" id="2018661.A0A2A2J9G0"/>
<evidence type="ECO:0000256" key="4">
    <source>
        <dbReference type="ARBA" id="ARBA00011881"/>
    </source>
</evidence>
<keyword evidence="7" id="KW-0378">Hydrolase</keyword>
<organism evidence="10 11">
    <name type="scientific">Diploscapter pachys</name>
    <dbReference type="NCBI Taxonomy" id="2018661"/>
    <lineage>
        <taxon>Eukaryota</taxon>
        <taxon>Metazoa</taxon>
        <taxon>Ecdysozoa</taxon>
        <taxon>Nematoda</taxon>
        <taxon>Chromadorea</taxon>
        <taxon>Rhabditida</taxon>
        <taxon>Rhabditina</taxon>
        <taxon>Rhabditomorpha</taxon>
        <taxon>Rhabditoidea</taxon>
        <taxon>Rhabditidae</taxon>
        <taxon>Diploscapter</taxon>
    </lineage>
</organism>
<evidence type="ECO:0000256" key="1">
    <source>
        <dbReference type="ARBA" id="ARBA00000721"/>
    </source>
</evidence>
<dbReference type="SUPFAM" id="SSF53474">
    <property type="entry name" value="alpha/beta-Hydrolases"/>
    <property type="match status" value="1"/>
</dbReference>
<dbReference type="InterPro" id="IPR045550">
    <property type="entry name" value="AARE_N"/>
</dbReference>
<evidence type="ECO:0000313" key="11">
    <source>
        <dbReference type="Proteomes" id="UP000218231"/>
    </source>
</evidence>
<dbReference type="GO" id="GO:0004252">
    <property type="term" value="F:serine-type endopeptidase activity"/>
    <property type="evidence" value="ECO:0007669"/>
    <property type="project" value="TreeGrafter"/>
</dbReference>
<dbReference type="OrthoDB" id="416344at2759"/>
<evidence type="ECO:0000256" key="5">
    <source>
        <dbReference type="ARBA" id="ARBA00012917"/>
    </source>
</evidence>
<feature type="domain" description="Acylamino-acid-releasing enzyme N-terminal" evidence="9">
    <location>
        <begin position="2"/>
        <end position="95"/>
    </location>
</feature>
<comment type="subcellular location">
    <subcellularLocation>
        <location evidence="2">Cytoplasm</location>
    </subcellularLocation>
</comment>
<dbReference type="PANTHER" id="PTHR42776:SF4">
    <property type="entry name" value="ACYLAMINO-ACID-RELEASING ENZYME"/>
    <property type="match status" value="1"/>
</dbReference>
<evidence type="ECO:0000259" key="9">
    <source>
        <dbReference type="Pfam" id="PF19283"/>
    </source>
</evidence>
<dbReference type="GO" id="GO:0006508">
    <property type="term" value="P:proteolysis"/>
    <property type="evidence" value="ECO:0007669"/>
    <property type="project" value="InterPro"/>
</dbReference>
<dbReference type="Pfam" id="PF00326">
    <property type="entry name" value="Peptidase_S9"/>
    <property type="match status" value="1"/>
</dbReference>
<feature type="domain" description="Peptidase S9 prolyl oligopeptidase catalytic" evidence="8">
    <location>
        <begin position="157"/>
        <end position="367"/>
    </location>
</feature>
<evidence type="ECO:0000256" key="3">
    <source>
        <dbReference type="ARBA" id="ARBA00010040"/>
    </source>
</evidence>
<dbReference type="FunFam" id="3.40.50.1820:FF:000043">
    <property type="entry name" value="acylamino-acid-releasing enzyme"/>
    <property type="match status" value="1"/>
</dbReference>
<dbReference type="Gene3D" id="3.40.50.1820">
    <property type="entry name" value="alpha/beta hydrolase"/>
    <property type="match status" value="1"/>
</dbReference>
<protein>
    <recommendedName>
        <fullName evidence="5">acylaminoacyl-peptidase</fullName>
        <ecNumber evidence="5">3.4.19.1</ecNumber>
    </recommendedName>
</protein>
<dbReference type="EMBL" id="LIAE01010581">
    <property type="protein sequence ID" value="PAV58408.1"/>
    <property type="molecule type" value="Genomic_DNA"/>
</dbReference>
<dbReference type="AlphaFoldDB" id="A0A2A2J9G0"/>
<dbReference type="InterPro" id="IPR029058">
    <property type="entry name" value="AB_hydrolase_fold"/>
</dbReference>
<evidence type="ECO:0000313" key="10">
    <source>
        <dbReference type="EMBL" id="PAV58408.1"/>
    </source>
</evidence>
<comment type="subunit">
    <text evidence="4">Homotetramer.</text>
</comment>
<dbReference type="EC" id="3.4.19.1" evidence="5"/>
<dbReference type="Proteomes" id="UP000218231">
    <property type="component" value="Unassembled WGS sequence"/>
</dbReference>